<evidence type="ECO:0000313" key="2">
    <source>
        <dbReference type="Proteomes" id="UP001501565"/>
    </source>
</evidence>
<evidence type="ECO:0000313" key="1">
    <source>
        <dbReference type="EMBL" id="GAA3915718.1"/>
    </source>
</evidence>
<protein>
    <recommendedName>
        <fullName evidence="3">DUF3806 domain-containing protein</fullName>
    </recommendedName>
</protein>
<organism evidence="1 2">
    <name type="scientific">Litoribacillus peritrichatus</name>
    <dbReference type="NCBI Taxonomy" id="718191"/>
    <lineage>
        <taxon>Bacteria</taxon>
        <taxon>Pseudomonadati</taxon>
        <taxon>Pseudomonadota</taxon>
        <taxon>Gammaproteobacteria</taxon>
        <taxon>Oceanospirillales</taxon>
        <taxon>Oceanospirillaceae</taxon>
        <taxon>Litoribacillus</taxon>
    </lineage>
</organism>
<gene>
    <name evidence="1" type="ORF">GCM10022277_07980</name>
</gene>
<dbReference type="EMBL" id="BAABBN010000004">
    <property type="protein sequence ID" value="GAA3915718.1"/>
    <property type="molecule type" value="Genomic_DNA"/>
</dbReference>
<proteinExistence type="predicted"/>
<evidence type="ECO:0008006" key="3">
    <source>
        <dbReference type="Google" id="ProtNLM"/>
    </source>
</evidence>
<reference evidence="2" key="1">
    <citation type="journal article" date="2019" name="Int. J. Syst. Evol. Microbiol.">
        <title>The Global Catalogue of Microorganisms (GCM) 10K type strain sequencing project: providing services to taxonomists for standard genome sequencing and annotation.</title>
        <authorList>
            <consortium name="The Broad Institute Genomics Platform"/>
            <consortium name="The Broad Institute Genome Sequencing Center for Infectious Disease"/>
            <person name="Wu L."/>
            <person name="Ma J."/>
        </authorList>
    </citation>
    <scope>NUCLEOTIDE SEQUENCE [LARGE SCALE GENOMIC DNA]</scope>
    <source>
        <strain evidence="2">JCM 17551</strain>
    </source>
</reference>
<keyword evidence="2" id="KW-1185">Reference proteome</keyword>
<comment type="caution">
    <text evidence="1">The sequence shown here is derived from an EMBL/GenBank/DDBJ whole genome shotgun (WGS) entry which is preliminary data.</text>
</comment>
<dbReference type="Proteomes" id="UP001501565">
    <property type="component" value="Unassembled WGS sequence"/>
</dbReference>
<sequence length="145" mass="16561">MDIELQKERFEAFRNERMPVLHEFSQNLGFQNPHEILINPMAFLEPLSNWLSDQDISEESRNWIIVRIGYFIGELFAVKHDGCWSVCEAKSSRYYGHYVVGEFSSFSNPNALFAPMEVAFELANQPQGRSLSGIVAEIESALNGL</sequence>
<dbReference type="RefSeq" id="WP_344795717.1">
    <property type="nucleotide sequence ID" value="NZ_BAABBN010000004.1"/>
</dbReference>
<name>A0ABP7M5Q3_9GAMM</name>
<accession>A0ABP7M5Q3</accession>